<feature type="domain" description="Cyclin-D1-binding protein 1-like C-terminal" evidence="9">
    <location>
        <begin position="212"/>
        <end position="316"/>
    </location>
</feature>
<reference evidence="10 11" key="1">
    <citation type="journal article" date="2022" name="Cell">
        <title>Repeat-based holocentromeres influence genome architecture and karyotype evolution.</title>
        <authorList>
            <person name="Hofstatter P.G."/>
            <person name="Thangavel G."/>
            <person name="Lux T."/>
            <person name="Neumann P."/>
            <person name="Vondrak T."/>
            <person name="Novak P."/>
            <person name="Zhang M."/>
            <person name="Costa L."/>
            <person name="Castellani M."/>
            <person name="Scott A."/>
            <person name="Toegelov H."/>
            <person name="Fuchs J."/>
            <person name="Mata-Sucre Y."/>
            <person name="Dias Y."/>
            <person name="Vanzela A.L.L."/>
            <person name="Huettel B."/>
            <person name="Almeida C.C.S."/>
            <person name="Simkova H."/>
            <person name="Souza G."/>
            <person name="Pedrosa-Harand A."/>
            <person name="Macas J."/>
            <person name="Mayer K.F.X."/>
            <person name="Houben A."/>
            <person name="Marques A."/>
        </authorList>
    </citation>
    <scope>NUCLEOTIDE SEQUENCE [LARGE SCALE GENOMIC DNA]</scope>
    <source>
        <strain evidence="10">RhyTen1mFocal</strain>
    </source>
</reference>
<protein>
    <submittedName>
        <fullName evidence="10">Uncharacterized protein</fullName>
    </submittedName>
</protein>
<dbReference type="AlphaFoldDB" id="A0AAD6EQC7"/>
<evidence type="ECO:0000256" key="4">
    <source>
        <dbReference type="ARBA" id="ARBA00022490"/>
    </source>
</evidence>
<keyword evidence="6" id="KW-0131">Cell cycle</keyword>
<dbReference type="Gene3D" id="1.20.1410.10">
    <property type="entry name" value="I/LWEQ domain"/>
    <property type="match status" value="1"/>
</dbReference>
<evidence type="ECO:0000313" key="11">
    <source>
        <dbReference type="Proteomes" id="UP001210211"/>
    </source>
</evidence>
<dbReference type="EMBL" id="JAMRDG010000001">
    <property type="protein sequence ID" value="KAJ3697060.1"/>
    <property type="molecule type" value="Genomic_DNA"/>
</dbReference>
<dbReference type="InterPro" id="IPR049317">
    <property type="entry name" value="GCIP-like_N"/>
</dbReference>
<evidence type="ECO:0000256" key="2">
    <source>
        <dbReference type="ARBA" id="ARBA00004496"/>
    </source>
</evidence>
<dbReference type="InterPro" id="IPR049318">
    <property type="entry name" value="GCIP_C"/>
</dbReference>
<feature type="region of interest" description="Disordered" evidence="7">
    <location>
        <begin position="189"/>
        <end position="228"/>
    </location>
</feature>
<evidence type="ECO:0000313" key="10">
    <source>
        <dbReference type="EMBL" id="KAJ3697060.1"/>
    </source>
</evidence>
<dbReference type="Pfam" id="PF13324">
    <property type="entry name" value="GCIP_N"/>
    <property type="match status" value="1"/>
</dbReference>
<comment type="subcellular location">
    <subcellularLocation>
        <location evidence="2">Cytoplasm</location>
    </subcellularLocation>
    <subcellularLocation>
        <location evidence="1">Nucleus</location>
    </subcellularLocation>
</comment>
<evidence type="ECO:0000256" key="1">
    <source>
        <dbReference type="ARBA" id="ARBA00004123"/>
    </source>
</evidence>
<sequence>MSRQRRREAKDLSIFLDSQVQTINETFQMLDKVAPSSLEKVDWSEASKYGTEMSKLATVAGMLWCEETSDVKALKENIVTYFNVLQGFLLFCHSSTGGAGPTLHKLIHSASKRVMDSSISLFKETIFFYETRDAKKRETIPQLTGAVWEACEALKKCPSSNCIAIGRAMTQLGVYIKDIIREMNELLASDSSTHQGGEGEEEEEEEEGEDKDEPSNASDDEGDDLSPEEKAITKSVFSTASNTYEVLKEIIRFLTGLLRFKGNKEENVDSLEKLLTCCREISDWINDLGACAYPPQDASQMKEYVKNLFGGICEVRKDIEIIAGGGSADGIYASLNGLDGCLHEIEGLLSGDVADGIEKLSI</sequence>
<gene>
    <name evidence="10" type="ORF">LUZ61_000765</name>
</gene>
<evidence type="ECO:0000256" key="5">
    <source>
        <dbReference type="ARBA" id="ARBA00023242"/>
    </source>
</evidence>
<dbReference type="GO" id="GO:0005634">
    <property type="term" value="C:nucleus"/>
    <property type="evidence" value="ECO:0007669"/>
    <property type="project" value="UniProtKB-SubCell"/>
</dbReference>
<keyword evidence="11" id="KW-1185">Reference proteome</keyword>
<dbReference type="InterPro" id="IPR026907">
    <property type="entry name" value="GCIP-like"/>
</dbReference>
<dbReference type="Pfam" id="PF20936">
    <property type="entry name" value="GCIP_C"/>
    <property type="match status" value="1"/>
</dbReference>
<name>A0AAD6EQC7_9POAL</name>
<evidence type="ECO:0000259" key="9">
    <source>
        <dbReference type="Pfam" id="PF20936"/>
    </source>
</evidence>
<evidence type="ECO:0000256" key="6">
    <source>
        <dbReference type="ARBA" id="ARBA00023306"/>
    </source>
</evidence>
<dbReference type="GO" id="GO:0005737">
    <property type="term" value="C:cytoplasm"/>
    <property type="evidence" value="ECO:0007669"/>
    <property type="project" value="UniProtKB-SubCell"/>
</dbReference>
<feature type="compositionally biased region" description="Acidic residues" evidence="7">
    <location>
        <begin position="198"/>
        <end position="226"/>
    </location>
</feature>
<keyword evidence="4" id="KW-0963">Cytoplasm</keyword>
<accession>A0AAD6EQC7</accession>
<feature type="domain" description="Cyclin-D1-binding protein 1-like N-terminal" evidence="8">
    <location>
        <begin position="48"/>
        <end position="187"/>
    </location>
</feature>
<organism evidence="10 11">
    <name type="scientific">Rhynchospora tenuis</name>
    <dbReference type="NCBI Taxonomy" id="198213"/>
    <lineage>
        <taxon>Eukaryota</taxon>
        <taxon>Viridiplantae</taxon>
        <taxon>Streptophyta</taxon>
        <taxon>Embryophyta</taxon>
        <taxon>Tracheophyta</taxon>
        <taxon>Spermatophyta</taxon>
        <taxon>Magnoliopsida</taxon>
        <taxon>Liliopsida</taxon>
        <taxon>Poales</taxon>
        <taxon>Cyperaceae</taxon>
        <taxon>Cyperoideae</taxon>
        <taxon>Rhynchosporeae</taxon>
        <taxon>Rhynchospora</taxon>
    </lineage>
</organism>
<comment type="caution">
    <text evidence="10">The sequence shown here is derived from an EMBL/GenBank/DDBJ whole genome shotgun (WGS) entry which is preliminary data.</text>
</comment>
<proteinExistence type="inferred from homology"/>
<dbReference type="PANTHER" id="PTHR15492:SF1">
    <property type="entry name" value="CYCLIN-D1-BINDING PROTEIN 1"/>
    <property type="match status" value="1"/>
</dbReference>
<evidence type="ECO:0000259" key="8">
    <source>
        <dbReference type="Pfam" id="PF13324"/>
    </source>
</evidence>
<keyword evidence="5" id="KW-0539">Nucleus</keyword>
<dbReference type="Gene3D" id="1.20.1420.10">
    <property type="entry name" value="Talin, central domain"/>
    <property type="match status" value="1"/>
</dbReference>
<dbReference type="PANTHER" id="PTHR15492">
    <property type="entry name" value="CYCLIN D1-BINDING PROTEIN 1"/>
    <property type="match status" value="1"/>
</dbReference>
<comment type="similarity">
    <text evidence="3">Belongs to the CCNDBP1 family.</text>
</comment>
<evidence type="ECO:0000256" key="3">
    <source>
        <dbReference type="ARBA" id="ARBA00008940"/>
    </source>
</evidence>
<dbReference type="Proteomes" id="UP001210211">
    <property type="component" value="Unassembled WGS sequence"/>
</dbReference>
<evidence type="ECO:0000256" key="7">
    <source>
        <dbReference type="SAM" id="MobiDB-lite"/>
    </source>
</evidence>